<dbReference type="Pfam" id="PF00930">
    <property type="entry name" value="DPPIV_N"/>
    <property type="match status" value="1"/>
</dbReference>
<dbReference type="Gene3D" id="2.140.10.30">
    <property type="entry name" value="Dipeptidylpeptidase IV, N-terminal domain"/>
    <property type="match status" value="2"/>
</dbReference>
<dbReference type="SUPFAM" id="SSF53474">
    <property type="entry name" value="alpha/beta-Hydrolases"/>
    <property type="match status" value="1"/>
</dbReference>
<dbReference type="PANTHER" id="PTHR11731">
    <property type="entry name" value="PROTEASE FAMILY S9B,C DIPEPTIDYL-PEPTIDASE IV-RELATED"/>
    <property type="match status" value="1"/>
</dbReference>
<dbReference type="AlphaFoldDB" id="A0A2S7UWV0"/>
<evidence type="ECO:0000313" key="4">
    <source>
        <dbReference type="Proteomes" id="UP000239007"/>
    </source>
</evidence>
<name>A0A2S7UWV0_9GAMM</name>
<protein>
    <submittedName>
        <fullName evidence="3">S9 family peptidase</fullName>
    </submittedName>
</protein>
<evidence type="ECO:0000259" key="1">
    <source>
        <dbReference type="Pfam" id="PF00326"/>
    </source>
</evidence>
<dbReference type="GO" id="GO:0008236">
    <property type="term" value="F:serine-type peptidase activity"/>
    <property type="evidence" value="ECO:0007669"/>
    <property type="project" value="InterPro"/>
</dbReference>
<dbReference type="SUPFAM" id="SSF82171">
    <property type="entry name" value="DPP6 N-terminal domain-like"/>
    <property type="match status" value="1"/>
</dbReference>
<dbReference type="InterPro" id="IPR001375">
    <property type="entry name" value="Peptidase_S9_cat"/>
</dbReference>
<accession>A0A2S7UWV0</accession>
<evidence type="ECO:0000259" key="2">
    <source>
        <dbReference type="Pfam" id="PF00930"/>
    </source>
</evidence>
<organism evidence="3 4">
    <name type="scientific">Psychrosphaera saromensis</name>
    <dbReference type="NCBI Taxonomy" id="716813"/>
    <lineage>
        <taxon>Bacteria</taxon>
        <taxon>Pseudomonadati</taxon>
        <taxon>Pseudomonadota</taxon>
        <taxon>Gammaproteobacteria</taxon>
        <taxon>Alteromonadales</taxon>
        <taxon>Pseudoalteromonadaceae</taxon>
        <taxon>Psychrosphaera</taxon>
    </lineage>
</organism>
<sequence>MASKHIVYACIITLGFSSWVSSKEAINEQTKEPVLVQPIELKKIMSDPKWISNSPQNAHWLPGSNTIVFEKNKEQGALETTLKDTFVLNLDTKEIQQTALADFYQVKLDELVYSQDGKQAAYVYEGDIYLLDAISNSDETTEASLEDVSAELAEVSDGADVKDTILDELIDEVSDDSAQIIQLTNTSARESSPQFLNNDSLIYWAGETVFSIDLTTNLTSELIKLEMAEPPKAPEVSDDIIAQEQHELIDYVVNKQNKTLERFNQKKAIKENDLRVTNSSVYFGEGQRLVSAEISPKGDRLFVVTSKDVPWRSKGDLMPNYIGNDGRIQFDQVRPRVADATPNQQNYWLVDIASKQVDKLSIDTLPDFDKDVLKSVKIENYRERGEKYKSRKEPRTINLIVDWSWSQGAVQWHKSGEQVAVMLEAWDNKDRWIATVDFKRKKFVPQHQLHDDAWINYTFNDFGWFNNSETLYFLSEQTGYSHIYTKSVDSRSVNQITAGKYESSEILLTKDDSSFYFRANVNHPGNYQVYRVDSDESKVKKPTAITNLKGNNSFEMSPDESHLLVTHSNLLTPEELYLVNADGSGDAVRLTNTVSEEFKAMPWTKPEVVEVASSYTDQPIYAKVYYPADYKAGEKRKAVIFNHGAGYLQNSHFGWSGYFREFMFHSMLAQQGYVVMDMDYRASKGYGRDWRTAIYRQMGTPEIQDLKDGVNWLVQNANVDRGRIGTYGGSYGGFMTYMALFNEPELFQAGAALRPVSDWAHYNDGYTSNILNRPEDDMIAYRKSSPIYFAEGLQKPLLINAPMVDNNVFFVDTVRLVQRMIELEKENFETAIYPVEAHGFQQPSSWLDEYRRIYKLFETNL</sequence>
<dbReference type="GO" id="GO:0006508">
    <property type="term" value="P:proteolysis"/>
    <property type="evidence" value="ECO:0007669"/>
    <property type="project" value="InterPro"/>
</dbReference>
<feature type="domain" description="Peptidase S9 prolyl oligopeptidase catalytic" evidence="1">
    <location>
        <begin position="666"/>
        <end position="860"/>
    </location>
</feature>
<dbReference type="InterPro" id="IPR050278">
    <property type="entry name" value="Serine_Prot_S9B/DPPIV"/>
</dbReference>
<dbReference type="EMBL" id="MSCH01000003">
    <property type="protein sequence ID" value="PQJ54218.1"/>
    <property type="molecule type" value="Genomic_DNA"/>
</dbReference>
<comment type="caution">
    <text evidence="3">The sequence shown here is derived from an EMBL/GenBank/DDBJ whole genome shotgun (WGS) entry which is preliminary data.</text>
</comment>
<reference evidence="3 4" key="1">
    <citation type="submission" date="2016-12" db="EMBL/GenBank/DDBJ databases">
        <title>Diversity of luminous bacteria.</title>
        <authorList>
            <person name="Yoshizawa S."/>
            <person name="Kogure K."/>
        </authorList>
    </citation>
    <scope>NUCLEOTIDE SEQUENCE [LARGE SCALE GENOMIC DNA]</scope>
    <source>
        <strain evidence="3 4">SA4-48</strain>
    </source>
</reference>
<dbReference type="InterPro" id="IPR002469">
    <property type="entry name" value="Peptidase_S9B_N"/>
</dbReference>
<dbReference type="Gene3D" id="3.40.50.1820">
    <property type="entry name" value="alpha/beta hydrolase"/>
    <property type="match status" value="1"/>
</dbReference>
<dbReference type="GO" id="GO:0008239">
    <property type="term" value="F:dipeptidyl-peptidase activity"/>
    <property type="evidence" value="ECO:0007669"/>
    <property type="project" value="TreeGrafter"/>
</dbReference>
<keyword evidence="4" id="KW-1185">Reference proteome</keyword>
<proteinExistence type="predicted"/>
<gene>
    <name evidence="3" type="ORF">BTO11_11515</name>
</gene>
<dbReference type="Pfam" id="PF00326">
    <property type="entry name" value="Peptidase_S9"/>
    <property type="match status" value="1"/>
</dbReference>
<dbReference type="Proteomes" id="UP000239007">
    <property type="component" value="Unassembled WGS sequence"/>
</dbReference>
<dbReference type="InterPro" id="IPR029058">
    <property type="entry name" value="AB_hydrolase_fold"/>
</dbReference>
<dbReference type="PANTHER" id="PTHR11731:SF193">
    <property type="entry name" value="DIPEPTIDYL PEPTIDASE 9"/>
    <property type="match status" value="1"/>
</dbReference>
<evidence type="ECO:0000313" key="3">
    <source>
        <dbReference type="EMBL" id="PQJ54218.1"/>
    </source>
</evidence>
<feature type="domain" description="Dipeptidylpeptidase IV N-terminal" evidence="2">
    <location>
        <begin position="409"/>
        <end position="573"/>
    </location>
</feature>
<dbReference type="RefSeq" id="WP_229793387.1">
    <property type="nucleotide sequence ID" value="NZ_BMYG01000006.1"/>
</dbReference>